<name>A0A1G7I8N8_9PROT</name>
<protein>
    <submittedName>
        <fullName evidence="2">Uncharacterized protein</fullName>
    </submittedName>
</protein>
<evidence type="ECO:0000256" key="1">
    <source>
        <dbReference type="SAM" id="MobiDB-lite"/>
    </source>
</evidence>
<feature type="compositionally biased region" description="Low complexity" evidence="1">
    <location>
        <begin position="1"/>
        <end position="15"/>
    </location>
</feature>
<reference evidence="2 3" key="1">
    <citation type="submission" date="2016-10" db="EMBL/GenBank/DDBJ databases">
        <authorList>
            <person name="de Groot N.N."/>
        </authorList>
    </citation>
    <scope>NUCLEOTIDE SEQUENCE [LARGE SCALE GENOMIC DNA]</scope>
    <source>
        <strain evidence="2 3">ATCC 700224</strain>
    </source>
</reference>
<dbReference type="AlphaFoldDB" id="A0A1G7I8N8"/>
<dbReference type="OrthoDB" id="8481790at2"/>
<dbReference type="Proteomes" id="UP000199412">
    <property type="component" value="Unassembled WGS sequence"/>
</dbReference>
<keyword evidence="3" id="KW-1185">Reference proteome</keyword>
<organism evidence="2 3">
    <name type="scientific">Rhodospira trueperi</name>
    <dbReference type="NCBI Taxonomy" id="69960"/>
    <lineage>
        <taxon>Bacteria</taxon>
        <taxon>Pseudomonadati</taxon>
        <taxon>Pseudomonadota</taxon>
        <taxon>Alphaproteobacteria</taxon>
        <taxon>Rhodospirillales</taxon>
        <taxon>Rhodospirillaceae</taxon>
        <taxon>Rhodospira</taxon>
    </lineage>
</organism>
<sequence length="92" mass="9849">MTTNTNPNANTTPDTQASGGNGRRSPNPPDFIAKQRIGYGKGATWERIGVAWETESGAIYLRIHGTQILSGGISLFREDRETEASEPTEAGA</sequence>
<proteinExistence type="predicted"/>
<accession>A0A1G7I8N8</accession>
<gene>
    <name evidence="2" type="ORF">SAMN05421720_1322</name>
</gene>
<evidence type="ECO:0000313" key="3">
    <source>
        <dbReference type="Proteomes" id="UP000199412"/>
    </source>
</evidence>
<feature type="region of interest" description="Disordered" evidence="1">
    <location>
        <begin position="1"/>
        <end position="34"/>
    </location>
</feature>
<dbReference type="RefSeq" id="WP_092788147.1">
    <property type="nucleotide sequence ID" value="NZ_FNAP01000032.1"/>
</dbReference>
<dbReference type="EMBL" id="FNAP01000032">
    <property type="protein sequence ID" value="SDF08824.1"/>
    <property type="molecule type" value="Genomic_DNA"/>
</dbReference>
<evidence type="ECO:0000313" key="2">
    <source>
        <dbReference type="EMBL" id="SDF08824.1"/>
    </source>
</evidence>